<dbReference type="PRINTS" id="PR00039">
    <property type="entry name" value="HTHLYSR"/>
</dbReference>
<proteinExistence type="inferred from homology"/>
<evidence type="ECO:0000256" key="1">
    <source>
        <dbReference type="ARBA" id="ARBA00009437"/>
    </source>
</evidence>
<dbReference type="AlphaFoldDB" id="A0A7W9TR83"/>
<keyword evidence="4" id="KW-0804">Transcription</keyword>
<dbReference type="Gene3D" id="3.40.190.10">
    <property type="entry name" value="Periplasmic binding protein-like II"/>
    <property type="match status" value="2"/>
</dbReference>
<dbReference type="EMBL" id="JACHIB010000025">
    <property type="protein sequence ID" value="MBB6085403.1"/>
    <property type="molecule type" value="Genomic_DNA"/>
</dbReference>
<reference evidence="6 7" key="1">
    <citation type="submission" date="2020-08" db="EMBL/GenBank/DDBJ databases">
        <title>Genomic Encyclopedia of Type Strains, Phase IV (KMG-IV): sequencing the most valuable type-strain genomes for metagenomic binning, comparative biology and taxonomic classification.</title>
        <authorList>
            <person name="Goeker M."/>
        </authorList>
    </citation>
    <scope>NUCLEOTIDE SEQUENCE [LARGE SCALE GENOMIC DNA]</scope>
    <source>
        <strain evidence="6 7">DSM 12141</strain>
    </source>
</reference>
<comment type="caution">
    <text evidence="6">The sequence shown here is derived from an EMBL/GenBank/DDBJ whole genome shotgun (WGS) entry which is preliminary data.</text>
</comment>
<dbReference type="GO" id="GO:0003700">
    <property type="term" value="F:DNA-binding transcription factor activity"/>
    <property type="evidence" value="ECO:0007669"/>
    <property type="project" value="InterPro"/>
</dbReference>
<name>A0A7W9TR83_CASDE</name>
<dbReference type="SUPFAM" id="SSF46785">
    <property type="entry name" value="Winged helix' DNA-binding domain"/>
    <property type="match status" value="1"/>
</dbReference>
<dbReference type="InterPro" id="IPR036390">
    <property type="entry name" value="WH_DNA-bd_sf"/>
</dbReference>
<comment type="similarity">
    <text evidence="1">Belongs to the LysR transcriptional regulatory family.</text>
</comment>
<sequence length="306" mass="34205">MRPELLDLNLLRILRAVYATRNVTQAAQQLCITQSAVSNALRRLREHLDDPLFVRSAHGMAPTPLTQALMAPIEHSLQRIETALRDTQSFDPLESTRSFRLLGNDLAQQVFIPTLLRHLAVHAPHVRLETVDVPPEQASQAMAEGRIDLAIGHWPELSRECRRETLFTETFVVLMRRTNPLAGQRLTTAGYLASKHVDYRPGGSSYPALMQALGQIAGPAGAGRHIVFTARHALGLAGVVADSDLLLTIPSRLADSMLALYDTLVTRKPPFSVPRFPISIQWHFRTSHDQASHWLRRQFTSLFVRA</sequence>
<dbReference type="InterPro" id="IPR036388">
    <property type="entry name" value="WH-like_DNA-bd_sf"/>
</dbReference>
<dbReference type="InterPro" id="IPR005119">
    <property type="entry name" value="LysR_subst-bd"/>
</dbReference>
<feature type="domain" description="HTH lysR-type" evidence="5">
    <location>
        <begin position="6"/>
        <end position="63"/>
    </location>
</feature>
<evidence type="ECO:0000256" key="2">
    <source>
        <dbReference type="ARBA" id="ARBA00023015"/>
    </source>
</evidence>
<dbReference type="CDD" id="cd08459">
    <property type="entry name" value="PBP2_DntR_NahR_LinR_like"/>
    <property type="match status" value="1"/>
</dbReference>
<protein>
    <submittedName>
        <fullName evidence="6">DNA-binding transcriptional LysR family regulator</fullName>
    </submittedName>
</protein>
<evidence type="ECO:0000256" key="4">
    <source>
        <dbReference type="ARBA" id="ARBA00023163"/>
    </source>
</evidence>
<dbReference type="RefSeq" id="WP_151024246.1">
    <property type="nucleotide sequence ID" value="NZ_JACHIB010000025.1"/>
</dbReference>
<keyword evidence="2" id="KW-0805">Transcription regulation</keyword>
<dbReference type="GO" id="GO:0003677">
    <property type="term" value="F:DNA binding"/>
    <property type="evidence" value="ECO:0007669"/>
    <property type="project" value="UniProtKB-KW"/>
</dbReference>
<dbReference type="Pfam" id="PF00126">
    <property type="entry name" value="HTH_1"/>
    <property type="match status" value="1"/>
</dbReference>
<dbReference type="Proteomes" id="UP000541136">
    <property type="component" value="Unassembled WGS sequence"/>
</dbReference>
<evidence type="ECO:0000313" key="7">
    <source>
        <dbReference type="Proteomes" id="UP000541136"/>
    </source>
</evidence>
<dbReference type="PANTHER" id="PTHR30118:SF15">
    <property type="entry name" value="TRANSCRIPTIONAL REGULATORY PROTEIN"/>
    <property type="match status" value="1"/>
</dbReference>
<dbReference type="InterPro" id="IPR050389">
    <property type="entry name" value="LysR-type_TF"/>
</dbReference>
<keyword evidence="3 6" id="KW-0238">DNA-binding</keyword>
<evidence type="ECO:0000259" key="5">
    <source>
        <dbReference type="PROSITE" id="PS50931"/>
    </source>
</evidence>
<gene>
    <name evidence="6" type="ORF">HNR28_003461</name>
</gene>
<dbReference type="SUPFAM" id="SSF53850">
    <property type="entry name" value="Periplasmic binding protein-like II"/>
    <property type="match status" value="1"/>
</dbReference>
<dbReference type="Gene3D" id="1.10.10.10">
    <property type="entry name" value="Winged helix-like DNA-binding domain superfamily/Winged helix DNA-binding domain"/>
    <property type="match status" value="1"/>
</dbReference>
<dbReference type="Pfam" id="PF03466">
    <property type="entry name" value="LysR_substrate"/>
    <property type="match status" value="1"/>
</dbReference>
<dbReference type="InterPro" id="IPR000847">
    <property type="entry name" value="LysR_HTH_N"/>
</dbReference>
<accession>A0A7W9TR83</accession>
<evidence type="ECO:0000256" key="3">
    <source>
        <dbReference type="ARBA" id="ARBA00023125"/>
    </source>
</evidence>
<dbReference type="PANTHER" id="PTHR30118">
    <property type="entry name" value="HTH-TYPE TRANSCRIPTIONAL REGULATOR LEUO-RELATED"/>
    <property type="match status" value="1"/>
</dbReference>
<dbReference type="PROSITE" id="PS50931">
    <property type="entry name" value="HTH_LYSR"/>
    <property type="match status" value="1"/>
</dbReference>
<organism evidence="6 7">
    <name type="scientific">Castellaniella defragrans</name>
    <name type="common">Alcaligenes defragrans</name>
    <dbReference type="NCBI Taxonomy" id="75697"/>
    <lineage>
        <taxon>Bacteria</taxon>
        <taxon>Pseudomonadati</taxon>
        <taxon>Pseudomonadota</taxon>
        <taxon>Betaproteobacteria</taxon>
        <taxon>Burkholderiales</taxon>
        <taxon>Alcaligenaceae</taxon>
        <taxon>Castellaniella</taxon>
    </lineage>
</organism>
<evidence type="ECO:0000313" key="6">
    <source>
        <dbReference type="EMBL" id="MBB6085403.1"/>
    </source>
</evidence>